<sequence>MLFISELRLRLFDEHV</sequence>
<evidence type="ECO:0000313" key="1">
    <source>
        <dbReference type="EMBL" id="CDW18086.1"/>
    </source>
</evidence>
<protein>
    <submittedName>
        <fullName evidence="1">Uncharacterized protein</fullName>
    </submittedName>
</protein>
<name>A0A0K2SXT8_LEPSM</name>
<dbReference type="AlphaFoldDB" id="A0A0K2SXT8"/>
<reference evidence="1" key="1">
    <citation type="submission" date="2014-05" db="EMBL/GenBank/DDBJ databases">
        <authorList>
            <person name="Chronopoulou M."/>
        </authorList>
    </citation>
    <scope>NUCLEOTIDE SEQUENCE</scope>
    <source>
        <tissue evidence="1">Whole organism</tissue>
    </source>
</reference>
<organism evidence="1">
    <name type="scientific">Lepeophtheirus salmonis</name>
    <name type="common">Salmon louse</name>
    <name type="synonym">Caligus salmonis</name>
    <dbReference type="NCBI Taxonomy" id="72036"/>
    <lineage>
        <taxon>Eukaryota</taxon>
        <taxon>Metazoa</taxon>
        <taxon>Ecdysozoa</taxon>
        <taxon>Arthropoda</taxon>
        <taxon>Crustacea</taxon>
        <taxon>Multicrustacea</taxon>
        <taxon>Hexanauplia</taxon>
        <taxon>Copepoda</taxon>
        <taxon>Siphonostomatoida</taxon>
        <taxon>Caligidae</taxon>
        <taxon>Lepeophtheirus</taxon>
    </lineage>
</organism>
<accession>A0A0K2SXT8</accession>
<dbReference type="EMBL" id="HACA01000725">
    <property type="protein sequence ID" value="CDW18086.1"/>
    <property type="molecule type" value="Transcribed_RNA"/>
</dbReference>
<proteinExistence type="predicted"/>